<evidence type="ECO:0000256" key="1">
    <source>
        <dbReference type="ARBA" id="ARBA00023125"/>
    </source>
</evidence>
<name>A0A1T5IIP2_9FIRM</name>
<dbReference type="Pfam" id="PF00440">
    <property type="entry name" value="TetR_N"/>
    <property type="match status" value="1"/>
</dbReference>
<dbReference type="InterPro" id="IPR036271">
    <property type="entry name" value="Tet_transcr_reg_TetR-rel_C_sf"/>
</dbReference>
<proteinExistence type="predicted"/>
<dbReference type="InterPro" id="IPR050624">
    <property type="entry name" value="HTH-type_Tx_Regulator"/>
</dbReference>
<evidence type="ECO:0000259" key="3">
    <source>
        <dbReference type="PROSITE" id="PS50977"/>
    </source>
</evidence>
<dbReference type="PANTHER" id="PTHR43479:SF11">
    <property type="entry name" value="ACREF_ENVCD OPERON REPRESSOR-RELATED"/>
    <property type="match status" value="1"/>
</dbReference>
<dbReference type="PROSITE" id="PS01081">
    <property type="entry name" value="HTH_TETR_1"/>
    <property type="match status" value="1"/>
</dbReference>
<dbReference type="PROSITE" id="PS50977">
    <property type="entry name" value="HTH_TETR_2"/>
    <property type="match status" value="1"/>
</dbReference>
<dbReference type="InterPro" id="IPR023772">
    <property type="entry name" value="DNA-bd_HTH_TetR-type_CS"/>
</dbReference>
<dbReference type="Proteomes" id="UP000190285">
    <property type="component" value="Unassembled WGS sequence"/>
</dbReference>
<dbReference type="OrthoDB" id="9780939at2"/>
<sequence>MKKKNLTRKEKLINVAMDEFIENSYDEASLNNILKEARISKGSFYYHFKNKKELYLYIYDQVVKDKISYLNEAMKETMGDISRKDIFTILRFLGKISLEFAVKYPKYYKLGKRIFEEKNEEIKVLTIVKAKSDESLILIEKLIKKAINNNELRDDFSVDFITRLLRHLMTNFSTICLDDMKDEIEGFDLDKILEVYDSYIDFIENGLGKKK</sequence>
<dbReference type="InterPro" id="IPR001647">
    <property type="entry name" value="HTH_TetR"/>
</dbReference>
<dbReference type="RefSeq" id="WP_079488981.1">
    <property type="nucleotide sequence ID" value="NZ_FUZT01000001.1"/>
</dbReference>
<gene>
    <name evidence="4" type="ORF">SAMN02194393_00422</name>
</gene>
<feature type="domain" description="HTH tetR-type" evidence="3">
    <location>
        <begin position="6"/>
        <end position="66"/>
    </location>
</feature>
<dbReference type="GO" id="GO:0003677">
    <property type="term" value="F:DNA binding"/>
    <property type="evidence" value="ECO:0007669"/>
    <property type="project" value="UniProtKB-UniRule"/>
</dbReference>
<evidence type="ECO:0000313" key="5">
    <source>
        <dbReference type="Proteomes" id="UP000190285"/>
    </source>
</evidence>
<dbReference type="AlphaFoldDB" id="A0A1T5IIP2"/>
<reference evidence="4 5" key="1">
    <citation type="submission" date="2017-02" db="EMBL/GenBank/DDBJ databases">
        <authorList>
            <person name="Peterson S.W."/>
        </authorList>
    </citation>
    <scope>NUCLEOTIDE SEQUENCE [LARGE SCALE GENOMIC DNA]</scope>
    <source>
        <strain evidence="4 5">M1</strain>
    </source>
</reference>
<feature type="DNA-binding region" description="H-T-H motif" evidence="2">
    <location>
        <begin position="29"/>
        <end position="48"/>
    </location>
</feature>
<organism evidence="4 5">
    <name type="scientific">Maledivibacter halophilus</name>
    <dbReference type="NCBI Taxonomy" id="36842"/>
    <lineage>
        <taxon>Bacteria</taxon>
        <taxon>Bacillati</taxon>
        <taxon>Bacillota</taxon>
        <taxon>Clostridia</taxon>
        <taxon>Peptostreptococcales</taxon>
        <taxon>Caminicellaceae</taxon>
        <taxon>Maledivibacter</taxon>
    </lineage>
</organism>
<dbReference type="SUPFAM" id="SSF48498">
    <property type="entry name" value="Tetracyclin repressor-like, C-terminal domain"/>
    <property type="match status" value="1"/>
</dbReference>
<keyword evidence="5" id="KW-1185">Reference proteome</keyword>
<protein>
    <submittedName>
        <fullName evidence="4">Transcriptional regulator, TetR family</fullName>
    </submittedName>
</protein>
<dbReference type="SUPFAM" id="SSF46689">
    <property type="entry name" value="Homeodomain-like"/>
    <property type="match status" value="1"/>
</dbReference>
<dbReference type="PRINTS" id="PR00455">
    <property type="entry name" value="HTHTETR"/>
</dbReference>
<dbReference type="PANTHER" id="PTHR43479">
    <property type="entry name" value="ACREF/ENVCD OPERON REPRESSOR-RELATED"/>
    <property type="match status" value="1"/>
</dbReference>
<dbReference type="Gene3D" id="1.10.357.10">
    <property type="entry name" value="Tetracycline Repressor, domain 2"/>
    <property type="match status" value="1"/>
</dbReference>
<accession>A0A1T5IIP2</accession>
<keyword evidence="1 2" id="KW-0238">DNA-binding</keyword>
<dbReference type="STRING" id="36842.SAMN02194393_00422"/>
<evidence type="ECO:0000313" key="4">
    <source>
        <dbReference type="EMBL" id="SKC38970.1"/>
    </source>
</evidence>
<evidence type="ECO:0000256" key="2">
    <source>
        <dbReference type="PROSITE-ProRule" id="PRU00335"/>
    </source>
</evidence>
<dbReference type="InterPro" id="IPR009057">
    <property type="entry name" value="Homeodomain-like_sf"/>
</dbReference>
<dbReference type="EMBL" id="FUZT01000001">
    <property type="protein sequence ID" value="SKC38970.1"/>
    <property type="molecule type" value="Genomic_DNA"/>
</dbReference>